<feature type="domain" description="Aminoglycoside phosphotransferase" evidence="1">
    <location>
        <begin position="30"/>
        <end position="268"/>
    </location>
</feature>
<evidence type="ECO:0000313" key="3">
    <source>
        <dbReference type="Proteomes" id="UP001595891"/>
    </source>
</evidence>
<evidence type="ECO:0000313" key="2">
    <source>
        <dbReference type="EMBL" id="MFC4587005.1"/>
    </source>
</evidence>
<dbReference type="InterPro" id="IPR051678">
    <property type="entry name" value="AGP_Transferase"/>
</dbReference>
<sequence>MITAAQARDALRSLLPGVAVAEVVPRTGGENSGVFEIRCDRPPTRLIIKVYPEGLDWKMAKEAHVYGLLAEAGLPVPEVLGTDGSRTVIDGAYTVMTALEGTPLSEAGAAMTGEETHRIYRRLGELLGAVHRLRQDAFGYVVTGVLSPVATNAEYMRERFTQKFREFADLGGDPALLRSAESFVAARDAAFAGCPNAVLCHNDFYEGNILVAHGDGGWRVTGLVDVENALAADPLLDLAKTDFYSMRGAPAKRRGLLEGYGPLPPTWPGAFPLYRLFHALELWDWYASTGEPTPLPHLAEDIRQMTC</sequence>
<dbReference type="SUPFAM" id="SSF56112">
    <property type="entry name" value="Protein kinase-like (PK-like)"/>
    <property type="match status" value="1"/>
</dbReference>
<dbReference type="PANTHER" id="PTHR21310">
    <property type="entry name" value="AMINOGLYCOSIDE PHOSPHOTRANSFERASE-RELATED-RELATED"/>
    <property type="match status" value="1"/>
</dbReference>
<dbReference type="InterPro" id="IPR011009">
    <property type="entry name" value="Kinase-like_dom_sf"/>
</dbReference>
<comment type="caution">
    <text evidence="2">The sequence shown here is derived from an EMBL/GenBank/DDBJ whole genome shotgun (WGS) entry which is preliminary data.</text>
</comment>
<dbReference type="Gene3D" id="3.90.1200.10">
    <property type="match status" value="1"/>
</dbReference>
<organism evidence="2 3">
    <name type="scientific">Sphaerisporangium corydalis</name>
    <dbReference type="NCBI Taxonomy" id="1441875"/>
    <lineage>
        <taxon>Bacteria</taxon>
        <taxon>Bacillati</taxon>
        <taxon>Actinomycetota</taxon>
        <taxon>Actinomycetes</taxon>
        <taxon>Streptosporangiales</taxon>
        <taxon>Streptosporangiaceae</taxon>
        <taxon>Sphaerisporangium</taxon>
    </lineage>
</organism>
<dbReference type="Gene3D" id="3.30.200.150">
    <property type="match status" value="1"/>
</dbReference>
<dbReference type="InterPro" id="IPR002575">
    <property type="entry name" value="Aminoglycoside_PTrfase"/>
</dbReference>
<name>A0ABV9EDN3_9ACTN</name>
<reference evidence="3" key="1">
    <citation type="journal article" date="2019" name="Int. J. Syst. Evol. Microbiol.">
        <title>The Global Catalogue of Microorganisms (GCM) 10K type strain sequencing project: providing services to taxonomists for standard genome sequencing and annotation.</title>
        <authorList>
            <consortium name="The Broad Institute Genomics Platform"/>
            <consortium name="The Broad Institute Genome Sequencing Center for Infectious Disease"/>
            <person name="Wu L."/>
            <person name="Ma J."/>
        </authorList>
    </citation>
    <scope>NUCLEOTIDE SEQUENCE [LARGE SCALE GENOMIC DNA]</scope>
    <source>
        <strain evidence="3">CCUG 49560</strain>
    </source>
</reference>
<gene>
    <name evidence="2" type="ORF">ACFO8L_13015</name>
</gene>
<accession>A0ABV9EDN3</accession>
<evidence type="ECO:0000259" key="1">
    <source>
        <dbReference type="Pfam" id="PF01636"/>
    </source>
</evidence>
<keyword evidence="3" id="KW-1185">Reference proteome</keyword>
<dbReference type="RefSeq" id="WP_262847008.1">
    <property type="nucleotide sequence ID" value="NZ_JANZYP010000055.1"/>
</dbReference>
<dbReference type="Proteomes" id="UP001595891">
    <property type="component" value="Unassembled WGS sequence"/>
</dbReference>
<protein>
    <submittedName>
        <fullName evidence="2">Phosphotransferase family protein</fullName>
    </submittedName>
</protein>
<proteinExistence type="predicted"/>
<dbReference type="PANTHER" id="PTHR21310:SF15">
    <property type="entry name" value="AMINOGLYCOSIDE PHOSPHOTRANSFERASE DOMAIN-CONTAINING PROTEIN"/>
    <property type="match status" value="1"/>
</dbReference>
<dbReference type="Pfam" id="PF01636">
    <property type="entry name" value="APH"/>
    <property type="match status" value="1"/>
</dbReference>
<dbReference type="EMBL" id="JBHSFN010000007">
    <property type="protein sequence ID" value="MFC4587005.1"/>
    <property type="molecule type" value="Genomic_DNA"/>
</dbReference>